<name>A0ABT7CA51_9MICO</name>
<gene>
    <name evidence="4" type="ORF">C7K25_09100</name>
</gene>
<feature type="region of interest" description="Disordered" evidence="1">
    <location>
        <begin position="317"/>
        <end position="344"/>
    </location>
</feature>
<keyword evidence="2" id="KW-0812">Transmembrane</keyword>
<evidence type="ECO:0000256" key="1">
    <source>
        <dbReference type="SAM" id="MobiDB-lite"/>
    </source>
</evidence>
<reference evidence="4" key="2">
    <citation type="journal article" date="2022" name="Sci. Rep.">
        <title>In silico prediction of the enzymes involved in the degradation of the herbicide molinate by Gulosibacter molinativorax ON4T.</title>
        <authorList>
            <person name="Lopes A.R."/>
            <person name="Bunin E."/>
            <person name="Viana A.T."/>
            <person name="Froufe H."/>
            <person name="Munoz-Merida A."/>
            <person name="Pinho D."/>
            <person name="Figueiredo J."/>
            <person name="Barroso C."/>
            <person name="Vaz-Moreira I."/>
            <person name="Bellanger X."/>
            <person name="Egas C."/>
            <person name="Nunes O.C."/>
        </authorList>
    </citation>
    <scope>NUCLEOTIDE SEQUENCE</scope>
    <source>
        <strain evidence="4">ON4</strain>
    </source>
</reference>
<sequence length="1254" mass="135886">MADKLPLPQRVRVPVRQWLADAAMWVRSFPPVVRLANTSYASLTARFDPNEHGLYVEAIEGALSRPEEFKNIALSGAYGVGKSSILSEIMRTHSAEVVQISLSTLGLGDDGGGEKSSTNRIQKEIVKQLLYRQRPAKLPGSRFRRIGRFTWIRSIALALLLGALTTLVFKVAGWSAALDGWAAQLQQMTGLGLHRDIWIGGFAAIAAYVALVLVHNRIQIKGLTVAKAELALSSGDTTYFDQFLDEIVYYFEVDRRRTIVIFEDIDRFEDPHIFETLRALNTLLNGAKQLGGRKIRFVYAIRDSIFEEIGLRSTAVANPSRSSDAPSDPAPVEATSSPEEKRVELEKARSNRTKFFDLVIPVVPFLTKENAVTVLRRALKERGITGISNRLTSLVASDLTDMRLIWNICTEFQIFENRVFPPGALGGLDLDRNKLFAMIVYKSTHLGDFEAIRSGASQLNNLYDRATAITDYGLRDRAARASAIMQRLQSLDGANERADDLGKRLEAYAARLARHLGQRANAVGPISLSGVDQSSEQVHSADFWRSFADDVDQIQLTIGGTRLTVARKDAAAALDTPISTDTWGRVTRAELEGELGTLQAERAALGEAGFAELSGQPEYVDASGRNLLEELEGLASPLARNLVRSGFIDRYFTLYTAPFYDGSLTANAMNFLMQSVDRHLPAPNYKLSASEVDAVIETRGVEILADRSMLNTSVFDRVLSVGGQGATDLVAALQLASIDDRAAVLDSYLVDGVHREKLVSRLTPRWAGALEFLAHKDRPLDTATRASLVAAVVKAMDEDASSYEIDEATRLWLREHVAEIDVFTDPGVSAEATRKASNLLLAAGVVAADLAPLNAEVRDGLVGVGSYDLTLENLRAALDGDPDLAMTEIYRASPAVYSRILDDLPGYVDLMSDGDGLTTLHGSPDLPKVLSDAAAAEASQVGRLLDRGDATVEVPDVTQVPGEVWPELAQRNLFPTTFANVSAYVNLHGAVDEALGGFLSVGDPVVTPEDVPAADRISLATAILAASDSVPDTETRAWLAKSVLGEVWLPPASAPIGDSELFGFLVKHQVIEDNEASFQVAAQRDWRTREAFIEYSEKFVGFASPALVPIVDVQLLLASVRVPAAVKDLVAVNATQYVTVADPVALGQVLEYSAANGVVCNPTLLIQAANAGVPASKILASLVVSVADMELESLSQVVGLLGDNYSDLLVKDGKKKVAPDTPADRALLDRLQALEIVSSYNPEGDGLSVWMKRS</sequence>
<accession>A0ABT7CA51</accession>
<dbReference type="SUPFAM" id="SSF52540">
    <property type="entry name" value="P-loop containing nucleoside triphosphate hydrolases"/>
    <property type="match status" value="1"/>
</dbReference>
<dbReference type="Pfam" id="PF20693">
    <property type="entry name" value="YobI-ATPase"/>
    <property type="match status" value="1"/>
</dbReference>
<evidence type="ECO:0000259" key="3">
    <source>
        <dbReference type="Pfam" id="PF20693"/>
    </source>
</evidence>
<feature type="transmembrane region" description="Helical" evidence="2">
    <location>
        <begin position="197"/>
        <end position="214"/>
    </location>
</feature>
<evidence type="ECO:0000313" key="4">
    <source>
        <dbReference type="EMBL" id="MDJ1371521.1"/>
    </source>
</evidence>
<evidence type="ECO:0000313" key="5">
    <source>
        <dbReference type="Proteomes" id="UP001170379"/>
    </source>
</evidence>
<dbReference type="InterPro" id="IPR048428">
    <property type="entry name" value="YobI-NTPase"/>
</dbReference>
<keyword evidence="2" id="KW-1133">Transmembrane helix</keyword>
<organism evidence="4 5">
    <name type="scientific">Gulosibacter molinativorax</name>
    <dbReference type="NCBI Taxonomy" id="256821"/>
    <lineage>
        <taxon>Bacteria</taxon>
        <taxon>Bacillati</taxon>
        <taxon>Actinomycetota</taxon>
        <taxon>Actinomycetes</taxon>
        <taxon>Micrococcales</taxon>
        <taxon>Microbacteriaceae</taxon>
        <taxon>Gulosibacter</taxon>
    </lineage>
</organism>
<dbReference type="EMBL" id="PXVD01000013">
    <property type="protein sequence ID" value="MDJ1371521.1"/>
    <property type="molecule type" value="Genomic_DNA"/>
</dbReference>
<keyword evidence="2" id="KW-0472">Membrane</keyword>
<feature type="domain" description="YobI-like P-loop NTPase" evidence="3">
    <location>
        <begin position="55"/>
        <end position="459"/>
    </location>
</feature>
<proteinExistence type="predicted"/>
<dbReference type="InterPro" id="IPR027417">
    <property type="entry name" value="P-loop_NTPase"/>
</dbReference>
<dbReference type="RefSeq" id="WP_026936757.1">
    <property type="nucleotide sequence ID" value="NZ_CP028426.1"/>
</dbReference>
<dbReference type="Proteomes" id="UP001170379">
    <property type="component" value="Unassembled WGS sequence"/>
</dbReference>
<feature type="transmembrane region" description="Helical" evidence="2">
    <location>
        <begin position="151"/>
        <end position="177"/>
    </location>
</feature>
<protein>
    <recommendedName>
        <fullName evidence="3">YobI-like P-loop NTPase domain-containing protein</fullName>
    </recommendedName>
</protein>
<comment type="caution">
    <text evidence="4">The sequence shown here is derived from an EMBL/GenBank/DDBJ whole genome shotgun (WGS) entry which is preliminary data.</text>
</comment>
<feature type="compositionally biased region" description="Low complexity" evidence="1">
    <location>
        <begin position="319"/>
        <end position="331"/>
    </location>
</feature>
<keyword evidence="5" id="KW-1185">Reference proteome</keyword>
<evidence type="ECO:0000256" key="2">
    <source>
        <dbReference type="SAM" id="Phobius"/>
    </source>
</evidence>
<reference evidence="4" key="1">
    <citation type="submission" date="2018-03" db="EMBL/GenBank/DDBJ databases">
        <authorList>
            <person name="Nunes O.C."/>
            <person name="Lopes A.R."/>
            <person name="Froufe H."/>
            <person name="Munoz-Merida A."/>
            <person name="Barroso C."/>
            <person name="Egas C."/>
        </authorList>
    </citation>
    <scope>NUCLEOTIDE SEQUENCE</scope>
    <source>
        <strain evidence="4">ON4</strain>
    </source>
</reference>